<protein>
    <submittedName>
        <fullName evidence="1">Uncharacterized protein</fullName>
    </submittedName>
</protein>
<reference evidence="1 2" key="1">
    <citation type="submission" date="2021-12" db="EMBL/GenBank/DDBJ databases">
        <title>Discovery of the Pendulisporaceae a myxobacterial family with distinct sporulation behavior and unique specialized metabolism.</title>
        <authorList>
            <person name="Garcia R."/>
            <person name="Popoff A."/>
            <person name="Bader C.D."/>
            <person name="Loehr J."/>
            <person name="Walesch S."/>
            <person name="Walt C."/>
            <person name="Boldt J."/>
            <person name="Bunk B."/>
            <person name="Haeckl F.J.F.P.J."/>
            <person name="Gunesch A.P."/>
            <person name="Birkelbach J."/>
            <person name="Nuebel U."/>
            <person name="Pietschmann T."/>
            <person name="Bach T."/>
            <person name="Mueller R."/>
        </authorList>
    </citation>
    <scope>NUCLEOTIDE SEQUENCE [LARGE SCALE GENOMIC DNA]</scope>
    <source>
        <strain evidence="1 2">MSr11954</strain>
    </source>
</reference>
<evidence type="ECO:0000313" key="2">
    <source>
        <dbReference type="Proteomes" id="UP001370348"/>
    </source>
</evidence>
<gene>
    <name evidence="1" type="ORF">LZC94_33980</name>
</gene>
<name>A0ABZ2LPM3_9BACT</name>
<sequence>MTDLSIIRQLSERFARDVFTVPPEELPRAVNEFAVHVLLTCAPISNRTLVERVTSIVNQHPSGILPKDLYAHISAPSVDVHAACRAATRIGLIVRWGHTQDAMYFPIAVRDKSVLVDLTARIAAVVSRTERGISIASLRKAIGNPEISAFVLACRNAIAAQRVVSRTFDGVRYLMPPPRIVVHAENIGQYARTLLPDKCKLVDLVTNAANGVSPRALKSQLAFSDTRFRFASFAALAMGAIYRVGARRSIRYVSSASTSHEIQPEMMLLNRLVASVKSQPDGIYRSELQAELAVSEYRMWIVGEVAVGLGAIVGVMRQEGRVFYPANRSETPSRVHSNGDGHYHAVPVRLPCTTA</sequence>
<organism evidence="1 2">
    <name type="scientific">Pendulispora albinea</name>
    <dbReference type="NCBI Taxonomy" id="2741071"/>
    <lineage>
        <taxon>Bacteria</taxon>
        <taxon>Pseudomonadati</taxon>
        <taxon>Myxococcota</taxon>
        <taxon>Myxococcia</taxon>
        <taxon>Myxococcales</taxon>
        <taxon>Sorangiineae</taxon>
        <taxon>Pendulisporaceae</taxon>
        <taxon>Pendulispora</taxon>
    </lineage>
</organism>
<evidence type="ECO:0000313" key="1">
    <source>
        <dbReference type="EMBL" id="WXB12849.1"/>
    </source>
</evidence>
<accession>A0ABZ2LPM3</accession>
<proteinExistence type="predicted"/>
<dbReference type="EMBL" id="CP089984">
    <property type="protein sequence ID" value="WXB12849.1"/>
    <property type="molecule type" value="Genomic_DNA"/>
</dbReference>
<dbReference type="RefSeq" id="WP_394822468.1">
    <property type="nucleotide sequence ID" value="NZ_CP089984.1"/>
</dbReference>
<keyword evidence="2" id="KW-1185">Reference proteome</keyword>
<dbReference type="Proteomes" id="UP001370348">
    <property type="component" value="Chromosome"/>
</dbReference>